<feature type="compositionally biased region" description="Basic and acidic residues" evidence="1">
    <location>
        <begin position="233"/>
        <end position="243"/>
    </location>
</feature>
<keyword evidence="2" id="KW-1133">Transmembrane helix</keyword>
<evidence type="ECO:0000256" key="2">
    <source>
        <dbReference type="SAM" id="Phobius"/>
    </source>
</evidence>
<keyword evidence="4" id="KW-1185">Reference proteome</keyword>
<keyword evidence="2" id="KW-0472">Membrane</keyword>
<keyword evidence="2" id="KW-0812">Transmembrane</keyword>
<feature type="region of interest" description="Disordered" evidence="1">
    <location>
        <begin position="1"/>
        <end position="29"/>
    </location>
</feature>
<comment type="caution">
    <text evidence="3">The sequence shown here is derived from an EMBL/GenBank/DDBJ whole genome shotgun (WGS) entry which is preliminary data.</text>
</comment>
<name>A0A4R8R6E0_COLTR</name>
<feature type="transmembrane region" description="Helical" evidence="2">
    <location>
        <begin position="49"/>
        <end position="70"/>
    </location>
</feature>
<reference evidence="3 4" key="1">
    <citation type="submission" date="2018-12" db="EMBL/GenBank/DDBJ databases">
        <title>Genome sequence and assembly of Colletotrichum trifolii.</title>
        <authorList>
            <person name="Gan P."/>
            <person name="Shirasu K."/>
        </authorList>
    </citation>
    <scope>NUCLEOTIDE SEQUENCE [LARGE SCALE GENOMIC DNA]</scope>
    <source>
        <strain evidence="3 4">543-2</strain>
    </source>
</reference>
<sequence>MSAPESYQLESLPSEVDAGKPPSPTASIDPSKVRWLENQRSRGWEVCKIVTRAVATFLCLVTLILCMAWYSWPQNSERYYSVWIGLTLLGVLPAFLWDLAEFLTLCARHGRGVTPKALIGVEVVITVICGFAAGWLGFQLGVQGDDVATNPLSMALTAAMFTGITAVIHFFLFVRACIERRREIRRRRPRVMYIPETGQTVYVVARAFPKLPTLRSQRTHSFQRSTQSPTSGKEPHPLRNEGAKSPEQLFHTHIYDDDETPPPLPDRPAAQALIRRKPIPGLPPNIAPGDLERHMRPSMRPPPDDYEPDEAELERMRRGDAQPQLIQPGDVDLKFATSATGMTPADADSREGKFRMNIPLIPGESSSGSSRRG</sequence>
<dbReference type="EMBL" id="RYZW01000086">
    <property type="protein sequence ID" value="TDZ49889.1"/>
    <property type="molecule type" value="Genomic_DNA"/>
</dbReference>
<feature type="transmembrane region" description="Helical" evidence="2">
    <location>
        <begin position="117"/>
        <end position="138"/>
    </location>
</feature>
<organism evidence="3 4">
    <name type="scientific">Colletotrichum trifolii</name>
    <dbReference type="NCBI Taxonomy" id="5466"/>
    <lineage>
        <taxon>Eukaryota</taxon>
        <taxon>Fungi</taxon>
        <taxon>Dikarya</taxon>
        <taxon>Ascomycota</taxon>
        <taxon>Pezizomycotina</taxon>
        <taxon>Sordariomycetes</taxon>
        <taxon>Hypocreomycetidae</taxon>
        <taxon>Glomerellales</taxon>
        <taxon>Glomerellaceae</taxon>
        <taxon>Colletotrichum</taxon>
        <taxon>Colletotrichum orbiculare species complex</taxon>
    </lineage>
</organism>
<evidence type="ECO:0000313" key="4">
    <source>
        <dbReference type="Proteomes" id="UP000295703"/>
    </source>
</evidence>
<evidence type="ECO:0000256" key="1">
    <source>
        <dbReference type="SAM" id="MobiDB-lite"/>
    </source>
</evidence>
<dbReference type="STRING" id="5466.A0A4R8R6E0"/>
<feature type="region of interest" description="Disordered" evidence="1">
    <location>
        <begin position="215"/>
        <end position="243"/>
    </location>
</feature>
<accession>A0A4R8R6E0</accession>
<feature type="region of interest" description="Disordered" evidence="1">
    <location>
        <begin position="274"/>
        <end position="373"/>
    </location>
</feature>
<protein>
    <submittedName>
        <fullName evidence="3">Uncharacterized protein</fullName>
    </submittedName>
</protein>
<feature type="compositionally biased region" description="Polar residues" evidence="1">
    <location>
        <begin position="215"/>
        <end position="231"/>
    </location>
</feature>
<proteinExistence type="predicted"/>
<dbReference type="AlphaFoldDB" id="A0A4R8R6E0"/>
<gene>
    <name evidence="3" type="ORF">CTRI78_v007754</name>
</gene>
<evidence type="ECO:0000313" key="3">
    <source>
        <dbReference type="EMBL" id="TDZ49889.1"/>
    </source>
</evidence>
<feature type="transmembrane region" description="Helical" evidence="2">
    <location>
        <begin position="158"/>
        <end position="178"/>
    </location>
</feature>
<feature type="transmembrane region" description="Helical" evidence="2">
    <location>
        <begin position="82"/>
        <end position="105"/>
    </location>
</feature>
<dbReference type="Proteomes" id="UP000295703">
    <property type="component" value="Unassembled WGS sequence"/>
</dbReference>